<dbReference type="SUPFAM" id="SSF49899">
    <property type="entry name" value="Concanavalin A-like lectins/glucanases"/>
    <property type="match status" value="1"/>
</dbReference>
<keyword evidence="4" id="KW-1133">Transmembrane helix</keyword>
<feature type="domain" description="LamG-like jellyroll fold" evidence="5">
    <location>
        <begin position="204"/>
        <end position="343"/>
    </location>
</feature>
<dbReference type="InterPro" id="IPR013320">
    <property type="entry name" value="ConA-like_dom_sf"/>
</dbReference>
<dbReference type="STRING" id="1802363.A2682_01245"/>
<gene>
    <name evidence="6" type="ORF">A2682_01245</name>
</gene>
<evidence type="ECO:0000313" key="7">
    <source>
        <dbReference type="Proteomes" id="UP000178690"/>
    </source>
</evidence>
<evidence type="ECO:0000256" key="4">
    <source>
        <dbReference type="SAM" id="Phobius"/>
    </source>
</evidence>
<dbReference type="Gene3D" id="2.60.120.200">
    <property type="match status" value="1"/>
</dbReference>
<evidence type="ECO:0000256" key="1">
    <source>
        <dbReference type="ARBA" id="ARBA00022729"/>
    </source>
</evidence>
<dbReference type="Pfam" id="PF13385">
    <property type="entry name" value="Laminin_G_3"/>
    <property type="match status" value="1"/>
</dbReference>
<dbReference type="PANTHER" id="PTHR47635">
    <property type="entry name" value="CUB DOMAIN-CONTAINING PROTEIN"/>
    <property type="match status" value="1"/>
</dbReference>
<dbReference type="InterPro" id="IPR006558">
    <property type="entry name" value="LamG-like"/>
</dbReference>
<organism evidence="6 7">
    <name type="scientific">Terrybacteria sp. (strain RIFCSPHIGHO2_01_FULL_58_15)</name>
    <dbReference type="NCBI Taxonomy" id="1802363"/>
    <lineage>
        <taxon>Bacteria</taxon>
        <taxon>Candidatus Terryibacteriota</taxon>
    </lineage>
</organism>
<comment type="caution">
    <text evidence="6">The sequence shown here is derived from an EMBL/GenBank/DDBJ whole genome shotgun (WGS) entry which is preliminary data.</text>
</comment>
<protein>
    <recommendedName>
        <fullName evidence="5">LamG-like jellyroll fold domain-containing protein</fullName>
    </recommendedName>
</protein>
<feature type="transmembrane region" description="Helical" evidence="4">
    <location>
        <begin position="42"/>
        <end position="67"/>
    </location>
</feature>
<keyword evidence="1" id="KW-0732">Signal</keyword>
<feature type="region of interest" description="Disordered" evidence="3">
    <location>
        <begin position="1"/>
        <end position="33"/>
    </location>
</feature>
<keyword evidence="4" id="KW-0812">Transmembrane</keyword>
<dbReference type="AlphaFoldDB" id="A0A1G2PLX0"/>
<evidence type="ECO:0000313" key="6">
    <source>
        <dbReference type="EMBL" id="OHA49273.1"/>
    </source>
</evidence>
<keyword evidence="2" id="KW-1015">Disulfide bond</keyword>
<name>A0A1G2PLX0_TERXR</name>
<dbReference type="SMART" id="SM00560">
    <property type="entry name" value="LamGL"/>
    <property type="match status" value="1"/>
</dbReference>
<dbReference type="EMBL" id="MHST01000012">
    <property type="protein sequence ID" value="OHA49273.1"/>
    <property type="molecule type" value="Genomic_DNA"/>
</dbReference>
<evidence type="ECO:0000259" key="5">
    <source>
        <dbReference type="SMART" id="SM00560"/>
    </source>
</evidence>
<accession>A0A1G2PLX0</accession>
<sequence>MKEGREKHQRRGKRPDVDSGYGKNGQALAPGSWPGRRASGQAIFPLVLVLTLVLGLIGVTFAGAGYIQSLLAGQRAFAEQARQAAASGVNDALMRIVRDRTWTNAGGYQVTSNGATATVTVADSSTTQNRYRDEVLANNPVAYWRLGESSGATAQDETANNIDGTYSGPTLGQAGALNGDANTSVLFTAPGPQYIDIANFSTFTTVTVEAWVYRTGAVASRESIVSYKEGDPTNCGFVLGLNEDGVSQYPRIYVNVDGGWQFAEQATAVPVSAWTHLAATYDGTNVLLYRNGTQVAITPTVGNMLQCTQGTRIGNRAPGGAQNYQFPGRIDEVAIYGSALSADRIQTHYQAGIAAKTTTLRTITSTATVRNTTHGIRVIAELTSAGDVLIRSREELE</sequence>
<proteinExistence type="predicted"/>
<reference evidence="6 7" key="1">
    <citation type="journal article" date="2016" name="Nat. Commun.">
        <title>Thousands of microbial genomes shed light on interconnected biogeochemical processes in an aquifer system.</title>
        <authorList>
            <person name="Anantharaman K."/>
            <person name="Brown C.T."/>
            <person name="Hug L.A."/>
            <person name="Sharon I."/>
            <person name="Castelle C.J."/>
            <person name="Probst A.J."/>
            <person name="Thomas B.C."/>
            <person name="Singh A."/>
            <person name="Wilkins M.J."/>
            <person name="Karaoz U."/>
            <person name="Brodie E.L."/>
            <person name="Williams K.H."/>
            <person name="Hubbard S.S."/>
            <person name="Banfield J.F."/>
        </authorList>
    </citation>
    <scope>NUCLEOTIDE SEQUENCE [LARGE SCALE GENOMIC DNA]</scope>
    <source>
        <strain evidence="7">RIFCSPHIGHO2_01_FULL_58_15</strain>
    </source>
</reference>
<evidence type="ECO:0000256" key="3">
    <source>
        <dbReference type="SAM" id="MobiDB-lite"/>
    </source>
</evidence>
<dbReference type="Proteomes" id="UP000178690">
    <property type="component" value="Unassembled WGS sequence"/>
</dbReference>
<evidence type="ECO:0000256" key="2">
    <source>
        <dbReference type="ARBA" id="ARBA00023157"/>
    </source>
</evidence>
<keyword evidence="4" id="KW-0472">Membrane</keyword>
<dbReference type="PANTHER" id="PTHR47635:SF2">
    <property type="entry name" value="LAMG-LIKE JELLYROLL FOLD DOMAIN-CONTAINING PROTEIN"/>
    <property type="match status" value="1"/>
</dbReference>